<dbReference type="SUPFAM" id="SSF53927">
    <property type="entry name" value="Cytidine deaminase-like"/>
    <property type="match status" value="1"/>
</dbReference>
<dbReference type="NCBIfam" id="TIGR00355">
    <property type="entry name" value="purH"/>
    <property type="match status" value="1"/>
</dbReference>
<comment type="pathway">
    <text evidence="2">Purine metabolism; IMP biosynthesis via de novo pathway; IMP from 5-formamido-1-(5-phospho-D-ribosyl)imidazole-4-carboxamide: step 1/1.</text>
</comment>
<dbReference type="NCBIfam" id="NF005492">
    <property type="entry name" value="PRK07106.1"/>
    <property type="match status" value="1"/>
</dbReference>
<dbReference type="InterPro" id="IPR016193">
    <property type="entry name" value="Cytidine_deaminase-like"/>
</dbReference>
<dbReference type="GO" id="GO:0003937">
    <property type="term" value="F:IMP cyclohydrolase activity"/>
    <property type="evidence" value="ECO:0007669"/>
    <property type="project" value="UniProtKB-EC"/>
</dbReference>
<comment type="caution">
    <text evidence="14">The sequence shown here is derived from an EMBL/GenBank/DDBJ whole genome shotgun (WGS) entry which is preliminary data.</text>
</comment>
<keyword evidence="9" id="KW-0511">Multifunctional enzyme</keyword>
<dbReference type="CDD" id="cd01421">
    <property type="entry name" value="IMPCH"/>
    <property type="match status" value="1"/>
</dbReference>
<dbReference type="Pfam" id="PF02142">
    <property type="entry name" value="MGS"/>
    <property type="match status" value="1"/>
</dbReference>
<evidence type="ECO:0000256" key="9">
    <source>
        <dbReference type="ARBA" id="ARBA00023268"/>
    </source>
</evidence>
<organism evidence="14 15">
    <name type="scientific">Agrocybe chaxingu</name>
    <dbReference type="NCBI Taxonomy" id="84603"/>
    <lineage>
        <taxon>Eukaryota</taxon>
        <taxon>Fungi</taxon>
        <taxon>Dikarya</taxon>
        <taxon>Basidiomycota</taxon>
        <taxon>Agaricomycotina</taxon>
        <taxon>Agaricomycetes</taxon>
        <taxon>Agaricomycetidae</taxon>
        <taxon>Agaricales</taxon>
        <taxon>Agaricineae</taxon>
        <taxon>Strophariaceae</taxon>
        <taxon>Agrocybe</taxon>
    </lineage>
</organism>
<dbReference type="GO" id="GO:0006189">
    <property type="term" value="P:'de novo' IMP biosynthetic process"/>
    <property type="evidence" value="ECO:0007669"/>
    <property type="project" value="TreeGrafter"/>
</dbReference>
<evidence type="ECO:0000259" key="13">
    <source>
        <dbReference type="PROSITE" id="PS51855"/>
    </source>
</evidence>
<dbReference type="PIRSF" id="PIRSF000414">
    <property type="entry name" value="AICARFT_IMPCHas"/>
    <property type="match status" value="1"/>
</dbReference>
<evidence type="ECO:0000256" key="3">
    <source>
        <dbReference type="ARBA" id="ARBA00004954"/>
    </source>
</evidence>
<evidence type="ECO:0000256" key="8">
    <source>
        <dbReference type="ARBA" id="ARBA00022801"/>
    </source>
</evidence>
<dbReference type="Gene3D" id="3.40.140.20">
    <property type="match status" value="2"/>
</dbReference>
<dbReference type="PANTHER" id="PTHR11692">
    <property type="entry name" value="BIFUNCTIONAL PURINE BIOSYNTHESIS PROTEIN PURH"/>
    <property type="match status" value="1"/>
</dbReference>
<dbReference type="AlphaFoldDB" id="A0A9W8K159"/>
<dbReference type="Pfam" id="PF01808">
    <property type="entry name" value="AICARFT_IMPCHas"/>
    <property type="match status" value="1"/>
</dbReference>
<comment type="catalytic activity">
    <reaction evidence="11">
        <text>IMP + H2O = 5-formamido-1-(5-phospho-D-ribosyl)imidazole-4-carboxamide</text>
        <dbReference type="Rhea" id="RHEA:18445"/>
        <dbReference type="ChEBI" id="CHEBI:15377"/>
        <dbReference type="ChEBI" id="CHEBI:58053"/>
        <dbReference type="ChEBI" id="CHEBI:58467"/>
        <dbReference type="EC" id="3.5.4.10"/>
    </reaction>
</comment>
<dbReference type="GO" id="GO:0004643">
    <property type="term" value="F:phosphoribosylaminoimidazolecarboxamide formyltransferase activity"/>
    <property type="evidence" value="ECO:0007669"/>
    <property type="project" value="UniProtKB-EC"/>
</dbReference>
<evidence type="ECO:0000256" key="2">
    <source>
        <dbReference type="ARBA" id="ARBA00004844"/>
    </source>
</evidence>
<dbReference type="Gene3D" id="1.10.287.440">
    <property type="match status" value="1"/>
</dbReference>
<comment type="subcellular location">
    <subcellularLocation>
        <location evidence="1">Cytoplasm</location>
        <location evidence="1">Cytosol</location>
    </subcellularLocation>
</comment>
<name>A0A9W8K159_9AGAR</name>
<evidence type="ECO:0000256" key="6">
    <source>
        <dbReference type="ARBA" id="ARBA00022679"/>
    </source>
</evidence>
<evidence type="ECO:0000256" key="11">
    <source>
        <dbReference type="ARBA" id="ARBA00050687"/>
    </source>
</evidence>
<protein>
    <recommendedName>
        <fullName evidence="13">MGS-like domain-containing protein</fullName>
    </recommendedName>
</protein>
<keyword evidence="7" id="KW-0658">Purine biosynthesis</keyword>
<evidence type="ECO:0000256" key="4">
    <source>
        <dbReference type="ARBA" id="ARBA00007667"/>
    </source>
</evidence>
<dbReference type="HAMAP" id="MF_00139">
    <property type="entry name" value="PurH"/>
    <property type="match status" value="1"/>
</dbReference>
<comment type="function">
    <text evidence="12">Bifunctional enzyme that catalyzes the last two steps of purine biosynthesis. Acts as a transformylase that incorporates a formyl group to the AMP analog AICAR (5-amino-1-(5-phospho-beta-D-ribosyl)imidazole-4-carboxamide) to produce the intermediate formyl-AICAR (FAICAR). Also catalyzes the cyclization of FAICAR to IMP.</text>
</comment>
<evidence type="ECO:0000256" key="12">
    <source>
        <dbReference type="ARBA" id="ARBA00054363"/>
    </source>
</evidence>
<dbReference type="FunFam" id="3.40.50.1380:FF:000003">
    <property type="entry name" value="Bifunctional purine biosynthesis protein"/>
    <property type="match status" value="1"/>
</dbReference>
<evidence type="ECO:0000256" key="10">
    <source>
        <dbReference type="ARBA" id="ARBA00050488"/>
    </source>
</evidence>
<dbReference type="SUPFAM" id="SSF52335">
    <property type="entry name" value="Methylglyoxal synthase-like"/>
    <property type="match status" value="1"/>
</dbReference>
<sequence>MEQSIALLSVYDKTGLLELAKGLRNAGVRLLGSGGTAKKIRDAGIPIEDVSDITKAPEMLGGRVKTLHPAVHGGILARNIPSDEQDLQAQSISPISIVVCNLYPFEATIAKPNCTLTDAVEEVDIGGVTLLRAAAKNHARVSILSDPSDYQEFLDAWTKGNGDVGRSLRSKLALKAFEMTAKYDEAISGYFREQYASAELPAEQLVAPVQRIALRYGANPHQKPAQAFVTEGILPFKVLCGSPGYINLLDALNSYALVKELQEALGLPAAASFKHVSPAGAAVGVELNEVEKKVYGVDDLKEALTPLAAAYARARGADRMSSFGDFVALSAPCDLATAKIISREVSDGIIAPGYSAEALDVLSKKKGGKYCVLEIDPTYVPPEIETKQVYGVSLRQRRNDSKVDSKLFENIVTQNKELPESAVVDLIVATLALKYTQSNSVAYAYHGSIVGIGAGQQSRIHCTRLAGGKADLWWLRHHPRVLALPFKKGVKRAEKANAIDLYVSGEVLEGGEKEHWESLFKGIVEPFSEDEKREWAAKLDDVSCSSDAFFPFPDNVHRARKSGVKYLAAPSGSVMDAECIKAADEHDIVFAHTSLRLFHH</sequence>
<keyword evidence="15" id="KW-1185">Reference proteome</keyword>
<reference evidence="14" key="1">
    <citation type="submission" date="2022-07" db="EMBL/GenBank/DDBJ databases">
        <title>Genome Sequence of Agrocybe chaxingu.</title>
        <authorList>
            <person name="Buettner E."/>
        </authorList>
    </citation>
    <scope>NUCLEOTIDE SEQUENCE</scope>
    <source>
        <strain evidence="14">MP-N11</strain>
    </source>
</reference>
<dbReference type="EMBL" id="JANKHO010000498">
    <property type="protein sequence ID" value="KAJ3509169.1"/>
    <property type="molecule type" value="Genomic_DNA"/>
</dbReference>
<comment type="similarity">
    <text evidence="4">Belongs to the PurH family.</text>
</comment>
<comment type="catalytic activity">
    <reaction evidence="10">
        <text>(6R)-10-formyltetrahydrofolate + 5-amino-1-(5-phospho-beta-D-ribosyl)imidazole-4-carboxamide = 5-formamido-1-(5-phospho-D-ribosyl)imidazole-4-carboxamide + (6S)-5,6,7,8-tetrahydrofolate</text>
        <dbReference type="Rhea" id="RHEA:22192"/>
        <dbReference type="ChEBI" id="CHEBI:57453"/>
        <dbReference type="ChEBI" id="CHEBI:58467"/>
        <dbReference type="ChEBI" id="CHEBI:58475"/>
        <dbReference type="ChEBI" id="CHEBI:195366"/>
        <dbReference type="EC" id="2.1.2.3"/>
    </reaction>
</comment>
<dbReference type="Proteomes" id="UP001148786">
    <property type="component" value="Unassembled WGS sequence"/>
</dbReference>
<dbReference type="SMART" id="SM00798">
    <property type="entry name" value="AICARFT_IMPCHas"/>
    <property type="match status" value="1"/>
</dbReference>
<dbReference type="GO" id="GO:0005829">
    <property type="term" value="C:cytosol"/>
    <property type="evidence" value="ECO:0007669"/>
    <property type="project" value="UniProtKB-SubCell"/>
</dbReference>
<evidence type="ECO:0000313" key="15">
    <source>
        <dbReference type="Proteomes" id="UP001148786"/>
    </source>
</evidence>
<keyword evidence="6" id="KW-0808">Transferase</keyword>
<dbReference type="SMART" id="SM00851">
    <property type="entry name" value="MGS"/>
    <property type="match status" value="1"/>
</dbReference>
<dbReference type="InterPro" id="IPR024051">
    <property type="entry name" value="AICAR_Tfase_dup_dom_sf"/>
</dbReference>
<keyword evidence="8" id="KW-0378">Hydrolase</keyword>
<proteinExistence type="inferred from homology"/>
<evidence type="ECO:0000313" key="14">
    <source>
        <dbReference type="EMBL" id="KAJ3509169.1"/>
    </source>
</evidence>
<evidence type="ECO:0000256" key="5">
    <source>
        <dbReference type="ARBA" id="ARBA00022490"/>
    </source>
</evidence>
<dbReference type="Gene3D" id="3.40.50.1380">
    <property type="entry name" value="Methylglyoxal synthase-like domain"/>
    <property type="match status" value="1"/>
</dbReference>
<feature type="domain" description="MGS-like" evidence="13">
    <location>
        <begin position="1"/>
        <end position="145"/>
    </location>
</feature>
<dbReference type="InterPro" id="IPR024050">
    <property type="entry name" value="AICAR_Tfase_insert_dom_sf"/>
</dbReference>
<dbReference type="InterPro" id="IPR011607">
    <property type="entry name" value="MGS-like_dom"/>
</dbReference>
<evidence type="ECO:0000256" key="1">
    <source>
        <dbReference type="ARBA" id="ARBA00004514"/>
    </source>
</evidence>
<dbReference type="FunFam" id="1.10.287.440:FF:000001">
    <property type="entry name" value="Bifunctional purine biosynthesis protein PURH"/>
    <property type="match status" value="1"/>
</dbReference>
<dbReference type="OrthoDB" id="6017153at2759"/>
<dbReference type="InterPro" id="IPR002695">
    <property type="entry name" value="PurH-like"/>
</dbReference>
<gene>
    <name evidence="14" type="ORF">NLJ89_g5365</name>
</gene>
<dbReference type="InterPro" id="IPR036914">
    <property type="entry name" value="MGS-like_dom_sf"/>
</dbReference>
<dbReference type="PROSITE" id="PS51855">
    <property type="entry name" value="MGS"/>
    <property type="match status" value="1"/>
</dbReference>
<keyword evidence="5" id="KW-0963">Cytoplasm</keyword>
<dbReference type="FunFam" id="3.40.140.20:FF:000003">
    <property type="entry name" value="Bifunctional purine biosynthesis protein"/>
    <property type="match status" value="1"/>
</dbReference>
<accession>A0A9W8K159</accession>
<evidence type="ECO:0000256" key="7">
    <source>
        <dbReference type="ARBA" id="ARBA00022755"/>
    </source>
</evidence>
<dbReference type="PANTHER" id="PTHR11692:SF0">
    <property type="entry name" value="BIFUNCTIONAL PURINE BIOSYNTHESIS PROTEIN ATIC"/>
    <property type="match status" value="1"/>
</dbReference>
<comment type="pathway">
    <text evidence="3">Purine metabolism; IMP biosynthesis via de novo pathway; 5-formamido-1-(5-phospho-D-ribosyl)imidazole-4-carboxamide from 5-amino-1-(5-phospho-D-ribosyl)imidazole-4-carboxamide (10-formyl THF route): step 1/1.</text>
</comment>